<evidence type="ECO:0000256" key="4">
    <source>
        <dbReference type="ARBA" id="ARBA00023136"/>
    </source>
</evidence>
<protein>
    <submittedName>
        <fullName evidence="7">Translocation/assembly module TamB domain-containing protein</fullName>
    </submittedName>
</protein>
<reference evidence="7" key="1">
    <citation type="submission" date="2022-11" db="EMBL/GenBank/DDBJ databases">
        <title>High-quality draft genome sequence of Galbibacter sp. strain CMA-7.</title>
        <authorList>
            <person name="Wei L."/>
            <person name="Dong C."/>
            <person name="Shao Z."/>
        </authorList>
    </citation>
    <scope>NUCLEOTIDE SEQUENCE</scope>
    <source>
        <strain evidence="7">CMA-7</strain>
    </source>
</reference>
<feature type="region of interest" description="Disordered" evidence="5">
    <location>
        <begin position="1626"/>
        <end position="1649"/>
    </location>
</feature>
<dbReference type="PANTHER" id="PTHR36985">
    <property type="entry name" value="TRANSLOCATION AND ASSEMBLY MODULE SUBUNIT TAMB"/>
    <property type="match status" value="1"/>
</dbReference>
<keyword evidence="2" id="KW-0812">Transmembrane</keyword>
<dbReference type="RefSeq" id="WP_277899090.1">
    <property type="nucleotide sequence ID" value="NZ_JAPMUA010000002.1"/>
</dbReference>
<dbReference type="InterPro" id="IPR007452">
    <property type="entry name" value="TamB_C"/>
</dbReference>
<dbReference type="PANTHER" id="PTHR36985:SF1">
    <property type="entry name" value="TRANSLOCATION AND ASSEMBLY MODULE SUBUNIT TAMB"/>
    <property type="match status" value="1"/>
</dbReference>
<evidence type="ECO:0000256" key="5">
    <source>
        <dbReference type="SAM" id="MobiDB-lite"/>
    </source>
</evidence>
<comment type="caution">
    <text evidence="7">The sequence shown here is derived from an EMBL/GenBank/DDBJ whole genome shotgun (WGS) entry which is preliminary data.</text>
</comment>
<evidence type="ECO:0000256" key="3">
    <source>
        <dbReference type="ARBA" id="ARBA00022989"/>
    </source>
</evidence>
<evidence type="ECO:0000313" key="8">
    <source>
        <dbReference type="Proteomes" id="UP001153642"/>
    </source>
</evidence>
<keyword evidence="4" id="KW-0472">Membrane</keyword>
<organism evidence="7 8">
    <name type="scientific">Galbibacter pacificus</name>
    <dbReference type="NCBI Taxonomy" id="2996052"/>
    <lineage>
        <taxon>Bacteria</taxon>
        <taxon>Pseudomonadati</taxon>
        <taxon>Bacteroidota</taxon>
        <taxon>Flavobacteriia</taxon>
        <taxon>Flavobacteriales</taxon>
        <taxon>Flavobacteriaceae</taxon>
        <taxon>Galbibacter</taxon>
    </lineage>
</organism>
<feature type="domain" description="Translocation and assembly module TamB C-terminal" evidence="6">
    <location>
        <begin position="1149"/>
        <end position="1610"/>
    </location>
</feature>
<proteinExistence type="predicted"/>
<dbReference type="EMBL" id="JAPMUA010000002">
    <property type="protein sequence ID" value="MDG3585649.1"/>
    <property type="molecule type" value="Genomic_DNA"/>
</dbReference>
<keyword evidence="3" id="KW-1133">Transmembrane helix</keyword>
<evidence type="ECO:0000313" key="7">
    <source>
        <dbReference type="EMBL" id="MDG3585649.1"/>
    </source>
</evidence>
<gene>
    <name evidence="7" type="ORF">OSR52_07180</name>
</gene>
<evidence type="ECO:0000256" key="2">
    <source>
        <dbReference type="ARBA" id="ARBA00022692"/>
    </source>
</evidence>
<name>A0ABT6FQU8_9FLAO</name>
<comment type="subcellular location">
    <subcellularLocation>
        <location evidence="1">Membrane</location>
        <topology evidence="1">Single-pass membrane protein</topology>
    </subcellularLocation>
</comment>
<accession>A0ABT6FQU8</accession>
<dbReference type="Pfam" id="PF04357">
    <property type="entry name" value="TamB"/>
    <property type="match status" value="1"/>
</dbReference>
<sequence length="1649" mass="183107">MVLFIRSPWGQNIIVGKAVTYLSDKIGTKVTIDRLFITFGGNISLEGFYVEDQKGDTLVFSKDLEASLAFLPLIRGTEINIKSVNWDGLKANIKRDSAGTFNFDFITDAFSPADTASVDTTSQSPEIKLGNIQLKNINALYDDQFTGIDSKINIGFLETEINIFDLEAMKFDVDALQFENANVSYVQTKPFAEKTEDTASTVFPFIKLNDFQFKNIQVRYQSLPDKISTTVVIGDLAITMPKLDLSTNSLLLEEFILSNSQIAYQSEAEITTDTLQKKKNNAFKWPEWDIKIDNIDLVNNSLNYVTQSATDTVKGFNPSDIQLKKFNFLAEAISYRPSKAGMDLHTLSFTEHNGFELLKTAFQLDMTDENLSLKEIEVATGRSNFEGQFAMKYASMHQLMDNFEATRLNLQLPMLHLDLKDAYYFQQELSKNRIIYSLATQKIDGALGMTGTLGNMDIAKTNLKWGPSTAISFSGNIKNVTETDSLLLDIPVIKANTIKKDINTFFTDEELGVVLPDTLNLTGMLSGGFNAVTANALLQTSDGNIDVNAKYFDEGSIGFDMKLETENLNLAKIIQNEKIGQLSINITANGSGKSLNSLDAVLESNFDSLTYAGYDLSNLKLNGEMKNGTGNIHLIFSDENLDLDMNTKMDLDSVHSKINVLLDLKGADLYKLGITKSDMRTGFKLNADIVGNPSDFTLDAAITNGITVYKNQTYNMGDINLNALAKQDSTFLEVNSKMLLAKLQANAAPDVIAEALKRQINGYWKDSIYTDSLQKKGNVALNMKVNIKQTPILSEVYLPGLEALDSISMDIAFNQRRKLLKANLNAPYMKYNESEIDSLNFTLDGAQDSLKFDFGWQKIASGSISVDETLLKGTFNNRKLLLNFNSTSNEETLAYINSEASFKNDTLQLHIDPKALILNRQFWNIPEDNLIVYANNYIDIQDFVLNNQGQRVSLSKKTSKNNKETIGTLFENFRLNTILSILNPEEPVAKGIMKGNFNIEDPFADAGIQADMEIQDLEVLSVPLGRLSLVASSINYNEYNFNLALKEGNIDLDLQGAYKAAKTGAQLNMDLALNDIKMKAIEGFSSGDITNAKGSITGDIKLTGTTAEPIYKGSLNFEGIEMLVTQLNSSFSIDNESVTFDNAGFYMDNIEIKDEANNPFTLDGSIETEEITNPGFDLSLKADKFRVLNSTREDNDLFYGKVSLNTNIAIKGNLETPEITGDLKINDGSTFTFIVPESQLDITEREGVVIFVNKKNENDILTRKTEKENAIAILKGLNIDASIAVDKSSVFRIVVDERTSDNLQISGKGDFNFIMETNGRITLSGIYEVADGHYEASLYNIVKRKFDISPGSTITWNGDPYNAQLDIKAIYKVETSASALMTTQTTGQSQEVINAYRQKLPFLVYLNVDGELLTPELSFQLDMPENEQGALSGSVYSYIQELNGREEELNKQVFSLLVLNRFFPTSGSDGSAGGPASIARDNVNEVLSDQLNTFSDKIMGNSGIQLDFGLDSYTNYQSSSPQGVTELDVNASKSLFNDRLVVQVGSEVDIQGSSQRADGNAPVIGNVGLEYLITQDGRFRLRGYRKNEFESIIDGELIVTGISFIFNKEFNKFKELWERSIKEEMAKQENKEEDIKDKGGTKSEKNKKE</sequence>
<keyword evidence="8" id="KW-1185">Reference proteome</keyword>
<evidence type="ECO:0000256" key="1">
    <source>
        <dbReference type="ARBA" id="ARBA00004167"/>
    </source>
</evidence>
<evidence type="ECO:0000259" key="6">
    <source>
        <dbReference type="Pfam" id="PF04357"/>
    </source>
</evidence>
<dbReference type="Proteomes" id="UP001153642">
    <property type="component" value="Unassembled WGS sequence"/>
</dbReference>